<keyword evidence="3" id="KW-1185">Reference proteome</keyword>
<accession>C7ZAA3</accession>
<proteinExistence type="predicted"/>
<dbReference type="HOGENOM" id="CLU_1421765_0_0_1"/>
<organism evidence="2 3">
    <name type="scientific">Fusarium vanettenii (strain ATCC MYA-4622 / CBS 123669 / FGSC 9596 / NRRL 45880 / 77-13-4)</name>
    <name type="common">Fusarium solani subsp. pisi</name>
    <dbReference type="NCBI Taxonomy" id="660122"/>
    <lineage>
        <taxon>Eukaryota</taxon>
        <taxon>Fungi</taxon>
        <taxon>Dikarya</taxon>
        <taxon>Ascomycota</taxon>
        <taxon>Pezizomycotina</taxon>
        <taxon>Sordariomycetes</taxon>
        <taxon>Hypocreomycetidae</taxon>
        <taxon>Hypocreales</taxon>
        <taxon>Nectriaceae</taxon>
        <taxon>Fusarium</taxon>
        <taxon>Fusarium solani species complex</taxon>
        <taxon>Fusarium vanettenii</taxon>
    </lineage>
</organism>
<feature type="compositionally biased region" description="Polar residues" evidence="1">
    <location>
        <begin position="160"/>
        <end position="169"/>
    </location>
</feature>
<dbReference type="InParanoid" id="C7ZAA3"/>
<feature type="region of interest" description="Disordered" evidence="1">
    <location>
        <begin position="111"/>
        <end position="191"/>
    </location>
</feature>
<name>C7ZAA3_FUSV7</name>
<dbReference type="EMBL" id="GG698912">
    <property type="protein sequence ID" value="EEU39642.1"/>
    <property type="molecule type" value="Genomic_DNA"/>
</dbReference>
<evidence type="ECO:0000313" key="3">
    <source>
        <dbReference type="Proteomes" id="UP000005206"/>
    </source>
</evidence>
<dbReference type="RefSeq" id="XP_003045355.1">
    <property type="nucleotide sequence ID" value="XM_003045309.1"/>
</dbReference>
<dbReference type="AlphaFoldDB" id="C7ZAA3"/>
<dbReference type="KEGG" id="nhe:NECHADRAFT_82028"/>
<dbReference type="VEuPathDB" id="FungiDB:NECHADRAFT_82028"/>
<evidence type="ECO:0000256" key="1">
    <source>
        <dbReference type="SAM" id="MobiDB-lite"/>
    </source>
</evidence>
<reference evidence="2 3" key="1">
    <citation type="journal article" date="2009" name="PLoS Genet.">
        <title>The genome of Nectria haematococca: contribution of supernumerary chromosomes to gene expansion.</title>
        <authorList>
            <person name="Coleman J.J."/>
            <person name="Rounsley S.D."/>
            <person name="Rodriguez-Carres M."/>
            <person name="Kuo A."/>
            <person name="Wasmann C.C."/>
            <person name="Grimwood J."/>
            <person name="Schmutz J."/>
            <person name="Taga M."/>
            <person name="White G.J."/>
            <person name="Zhou S."/>
            <person name="Schwartz D.C."/>
            <person name="Freitag M."/>
            <person name="Ma L.J."/>
            <person name="Danchin E.G."/>
            <person name="Henrissat B."/>
            <person name="Coutinho P.M."/>
            <person name="Nelson D.R."/>
            <person name="Straney D."/>
            <person name="Napoli C.A."/>
            <person name="Barker B.M."/>
            <person name="Gribskov M."/>
            <person name="Rep M."/>
            <person name="Kroken S."/>
            <person name="Molnar I."/>
            <person name="Rensing C."/>
            <person name="Kennell J.C."/>
            <person name="Zamora J."/>
            <person name="Farman M.L."/>
            <person name="Selker E.U."/>
            <person name="Salamov A."/>
            <person name="Shapiro H."/>
            <person name="Pangilinan J."/>
            <person name="Lindquist E."/>
            <person name="Lamers C."/>
            <person name="Grigoriev I.V."/>
            <person name="Geiser D.M."/>
            <person name="Covert S.F."/>
            <person name="Temporini E."/>
            <person name="Vanetten H.D."/>
        </authorList>
    </citation>
    <scope>NUCLEOTIDE SEQUENCE [LARGE SCALE GENOMIC DNA]</scope>
    <source>
        <strain evidence="3">ATCC MYA-4622 / CBS 123669 / FGSC 9596 / NRRL 45880 / 77-13-4</strain>
    </source>
</reference>
<sequence length="191" mass="21094">MSDAIRQIRDPASVHPLSRKDSGSVFLIQSPLLRQSWLFCVSSHIRKRHIRTSLVASPVLDASRECSRAQDSRVLQGNSVGCRRSYVLCSILVGDLRRGTRQGRSLRICEEAESDPQDGLPGWTPSQPSNGHPGHEHENTTSSRAKSLHSRTLSRAKAENPSSLFSQRSAKAGDASSAWKCRPNGFTELYD</sequence>
<dbReference type="Proteomes" id="UP000005206">
    <property type="component" value="Chromosome 6"/>
</dbReference>
<protein>
    <submittedName>
        <fullName evidence="2">Uncharacterized protein</fullName>
    </submittedName>
</protein>
<evidence type="ECO:0000313" key="2">
    <source>
        <dbReference type="EMBL" id="EEU39642.1"/>
    </source>
</evidence>
<dbReference type="GeneID" id="9672310"/>
<gene>
    <name evidence="2" type="ORF">NECHADRAFT_82028</name>
</gene>